<feature type="region of interest" description="Disordered" evidence="1">
    <location>
        <begin position="169"/>
        <end position="189"/>
    </location>
</feature>
<dbReference type="STRING" id="633194.SAMN05421759_107111"/>
<dbReference type="Pfam" id="PF06776">
    <property type="entry name" value="IalB"/>
    <property type="match status" value="1"/>
</dbReference>
<evidence type="ECO:0000256" key="1">
    <source>
        <dbReference type="SAM" id="MobiDB-lite"/>
    </source>
</evidence>
<gene>
    <name evidence="2" type="ORF">SAMN05421759_107111</name>
</gene>
<dbReference type="InterPro" id="IPR010642">
    <property type="entry name" value="Invasion_prot_B"/>
</dbReference>
<dbReference type="InterPro" id="IPR038696">
    <property type="entry name" value="IalB_sf"/>
</dbReference>
<proteinExistence type="predicted"/>
<sequence>MSGFSKATLFSVALSAMVGATDLSARDLPSTSEPIGDWRFECFALDERPDACQLHQRIVAENSNFVALAAALTVNAVGDIEAQIALPLGITLLEPPRLRLDGEVVASLPITRCTNDGCIIEGVLPTGLVAQLLDAETADIIVFSPENNTLTLPFPLRGLADGLARLETVKPVPEPDRDATGDPEALDQS</sequence>
<reference evidence="3" key="1">
    <citation type="submission" date="2017-01" db="EMBL/GenBank/DDBJ databases">
        <authorList>
            <person name="Varghese N."/>
            <person name="Submissions S."/>
        </authorList>
    </citation>
    <scope>NUCLEOTIDE SEQUENCE [LARGE SCALE GENOMIC DNA]</scope>
    <source>
        <strain evidence="3">DSM 29430</strain>
    </source>
</reference>
<evidence type="ECO:0000313" key="2">
    <source>
        <dbReference type="EMBL" id="SIS95089.1"/>
    </source>
</evidence>
<dbReference type="Proteomes" id="UP000186684">
    <property type="component" value="Unassembled WGS sequence"/>
</dbReference>
<evidence type="ECO:0000313" key="3">
    <source>
        <dbReference type="Proteomes" id="UP000186684"/>
    </source>
</evidence>
<keyword evidence="3" id="KW-1185">Reference proteome</keyword>
<organism evidence="2 3">
    <name type="scientific">Roseivivax lentus</name>
    <dbReference type="NCBI Taxonomy" id="633194"/>
    <lineage>
        <taxon>Bacteria</taxon>
        <taxon>Pseudomonadati</taxon>
        <taxon>Pseudomonadota</taxon>
        <taxon>Alphaproteobacteria</taxon>
        <taxon>Rhodobacterales</taxon>
        <taxon>Roseobacteraceae</taxon>
        <taxon>Roseivivax</taxon>
    </lineage>
</organism>
<protein>
    <submittedName>
        <fullName evidence="2">Invasion protein IalB, involved in pathogenesis</fullName>
    </submittedName>
</protein>
<dbReference type="EMBL" id="FTOQ01000007">
    <property type="protein sequence ID" value="SIS95089.1"/>
    <property type="molecule type" value="Genomic_DNA"/>
</dbReference>
<dbReference type="Gene3D" id="2.60.40.1880">
    <property type="entry name" value="Invasion associated locus B (IalB) protein"/>
    <property type="match status" value="1"/>
</dbReference>
<dbReference type="AlphaFoldDB" id="A0A1N7NA64"/>
<accession>A0A1N7NA64</accession>
<name>A0A1N7NA64_9RHOB</name>